<reference evidence="11 12" key="1">
    <citation type="journal article" date="2016" name="Gene">
        <title>PacBio SMRT assembly of a complex multi-replicon genome reveals chlorocatechol degradative operon in a region of genome plasticity.</title>
        <authorList>
            <person name="Ricker N."/>
            <person name="Shen S.Y."/>
            <person name="Goordial J."/>
            <person name="Jin S."/>
            <person name="Fulthorpe R.R."/>
        </authorList>
    </citation>
    <scope>NUCLEOTIDE SEQUENCE [LARGE SCALE GENOMIC DNA]</scope>
    <source>
        <strain evidence="11 12">OLGA172</strain>
    </source>
</reference>
<keyword evidence="4" id="KW-1003">Cell membrane</keyword>
<dbReference type="InterPro" id="IPR000515">
    <property type="entry name" value="MetI-like"/>
</dbReference>
<name>A0A160FM21_9BURK</name>
<dbReference type="PANTHER" id="PTHR30614">
    <property type="entry name" value="MEMBRANE COMPONENT OF AMINO ACID ABC TRANSPORTER"/>
    <property type="match status" value="1"/>
</dbReference>
<dbReference type="EMBL" id="CP014578">
    <property type="protein sequence ID" value="ANB73639.1"/>
    <property type="molecule type" value="Genomic_DNA"/>
</dbReference>
<organism evidence="11 12">
    <name type="scientific">Paraburkholderia phytofirmans OLGA172</name>
    <dbReference type="NCBI Taxonomy" id="1417228"/>
    <lineage>
        <taxon>Bacteria</taxon>
        <taxon>Pseudomonadati</taxon>
        <taxon>Pseudomonadota</taxon>
        <taxon>Betaproteobacteria</taxon>
        <taxon>Burkholderiales</taxon>
        <taxon>Burkholderiaceae</taxon>
        <taxon>Paraburkholderia</taxon>
    </lineage>
</organism>
<dbReference type="GO" id="GO:0043190">
    <property type="term" value="C:ATP-binding cassette (ABC) transporter complex"/>
    <property type="evidence" value="ECO:0007669"/>
    <property type="project" value="InterPro"/>
</dbReference>
<dbReference type="CDD" id="cd06261">
    <property type="entry name" value="TM_PBP2"/>
    <property type="match status" value="1"/>
</dbReference>
<keyword evidence="8 9" id="KW-0472">Membrane</keyword>
<comment type="subcellular location">
    <subcellularLocation>
        <location evidence="1">Cell inner membrane</location>
        <topology evidence="1">Multi-pass membrane protein</topology>
    </subcellularLocation>
    <subcellularLocation>
        <location evidence="9">Cell membrane</location>
        <topology evidence="9">Multi-pass membrane protein</topology>
    </subcellularLocation>
</comment>
<dbReference type="GO" id="GO:0022857">
    <property type="term" value="F:transmembrane transporter activity"/>
    <property type="evidence" value="ECO:0007669"/>
    <property type="project" value="InterPro"/>
</dbReference>
<proteinExistence type="inferred from homology"/>
<dbReference type="OrthoDB" id="7026155at2"/>
<evidence type="ECO:0000256" key="2">
    <source>
        <dbReference type="ARBA" id="ARBA00010072"/>
    </source>
</evidence>
<keyword evidence="12" id="KW-1185">Reference proteome</keyword>
<dbReference type="PROSITE" id="PS50928">
    <property type="entry name" value="ABC_TM1"/>
    <property type="match status" value="1"/>
</dbReference>
<evidence type="ECO:0000256" key="1">
    <source>
        <dbReference type="ARBA" id="ARBA00004429"/>
    </source>
</evidence>
<dbReference type="Proteomes" id="UP000076852">
    <property type="component" value="Chromosome 1"/>
</dbReference>
<sequence length="245" mass="27140">MDFQFIADTVLSLLSGVPKTLQLAAISISVGAVLAVILACLRLYGPWPVRTLVRGYVFTFRGTPLLVQIFLIYYGLGQLSAVRHSFLWVYLREPFWCAVLALALNTAAYGAEIIRGGILSVPYGQVEAAWACGMSGFKTFRRIIFPVALRQALPAYSNEIILMVKSTSLASIITLMEVTGIAYKIISETYNAVPVFVCAGGIYLFINFIVTRVLQYFERRLTPHLRRRSDDSKETKGRIKGASIG</sequence>
<evidence type="ECO:0000256" key="8">
    <source>
        <dbReference type="ARBA" id="ARBA00023136"/>
    </source>
</evidence>
<dbReference type="InterPro" id="IPR010065">
    <property type="entry name" value="AA_ABC_transptr_permease_3TM"/>
</dbReference>
<evidence type="ECO:0000313" key="11">
    <source>
        <dbReference type="EMBL" id="ANB73639.1"/>
    </source>
</evidence>
<dbReference type="AlphaFoldDB" id="A0A160FM21"/>
<dbReference type="STRING" id="1804984.AYM40_15685"/>
<feature type="domain" description="ABC transmembrane type-1" evidence="10">
    <location>
        <begin position="17"/>
        <end position="214"/>
    </location>
</feature>
<dbReference type="NCBIfam" id="TIGR01726">
    <property type="entry name" value="HEQRo_perm_3TM"/>
    <property type="match status" value="1"/>
</dbReference>
<feature type="transmembrane region" description="Helical" evidence="9">
    <location>
        <begin position="167"/>
        <end position="186"/>
    </location>
</feature>
<gene>
    <name evidence="11" type="ORF">AYM40_15685</name>
</gene>
<evidence type="ECO:0000256" key="9">
    <source>
        <dbReference type="RuleBase" id="RU363032"/>
    </source>
</evidence>
<evidence type="ECO:0000256" key="7">
    <source>
        <dbReference type="ARBA" id="ARBA00022989"/>
    </source>
</evidence>
<evidence type="ECO:0000256" key="4">
    <source>
        <dbReference type="ARBA" id="ARBA00022475"/>
    </source>
</evidence>
<evidence type="ECO:0000256" key="3">
    <source>
        <dbReference type="ARBA" id="ARBA00022448"/>
    </source>
</evidence>
<accession>A0A160FM21</accession>
<keyword evidence="6 9" id="KW-0812">Transmembrane</keyword>
<comment type="similarity">
    <text evidence="2">Belongs to the binding-protein-dependent transport system permease family. HisMQ subfamily.</text>
</comment>
<evidence type="ECO:0000256" key="6">
    <source>
        <dbReference type="ARBA" id="ARBA00022692"/>
    </source>
</evidence>
<keyword evidence="3 9" id="KW-0813">Transport</keyword>
<dbReference type="SUPFAM" id="SSF161098">
    <property type="entry name" value="MetI-like"/>
    <property type="match status" value="1"/>
</dbReference>
<dbReference type="KEGG" id="buz:AYM40_15685"/>
<dbReference type="GO" id="GO:0006865">
    <property type="term" value="P:amino acid transport"/>
    <property type="evidence" value="ECO:0007669"/>
    <property type="project" value="TreeGrafter"/>
</dbReference>
<dbReference type="Gene3D" id="1.10.3720.10">
    <property type="entry name" value="MetI-like"/>
    <property type="match status" value="1"/>
</dbReference>
<evidence type="ECO:0000313" key="12">
    <source>
        <dbReference type="Proteomes" id="UP000076852"/>
    </source>
</evidence>
<feature type="transmembrane region" description="Helical" evidence="9">
    <location>
        <begin position="95"/>
        <end position="114"/>
    </location>
</feature>
<dbReference type="InterPro" id="IPR035906">
    <property type="entry name" value="MetI-like_sf"/>
</dbReference>
<keyword evidence="5" id="KW-0997">Cell inner membrane</keyword>
<evidence type="ECO:0000259" key="10">
    <source>
        <dbReference type="PROSITE" id="PS50928"/>
    </source>
</evidence>
<dbReference type="PANTHER" id="PTHR30614:SF10">
    <property type="entry name" value="ARGININE ABC TRANSPORTER PERMEASE PROTEIN ARTM"/>
    <property type="match status" value="1"/>
</dbReference>
<evidence type="ECO:0000256" key="5">
    <source>
        <dbReference type="ARBA" id="ARBA00022519"/>
    </source>
</evidence>
<feature type="transmembrane region" description="Helical" evidence="9">
    <location>
        <begin position="20"/>
        <end position="44"/>
    </location>
</feature>
<protein>
    <submittedName>
        <fullName evidence="11">ABC transporter permease</fullName>
    </submittedName>
</protein>
<feature type="transmembrane region" description="Helical" evidence="9">
    <location>
        <begin position="192"/>
        <end position="210"/>
    </location>
</feature>
<feature type="transmembrane region" description="Helical" evidence="9">
    <location>
        <begin position="56"/>
        <end position="75"/>
    </location>
</feature>
<dbReference type="Pfam" id="PF00528">
    <property type="entry name" value="BPD_transp_1"/>
    <property type="match status" value="1"/>
</dbReference>
<dbReference type="InterPro" id="IPR043429">
    <property type="entry name" value="ArtM/GltK/GlnP/TcyL/YhdX-like"/>
</dbReference>
<keyword evidence="7 9" id="KW-1133">Transmembrane helix</keyword>